<dbReference type="Gene3D" id="3.20.20.70">
    <property type="entry name" value="Aldolase class I"/>
    <property type="match status" value="1"/>
</dbReference>
<proteinExistence type="predicted"/>
<dbReference type="SUPFAM" id="SSF51445">
    <property type="entry name" value="(Trans)glycosidases"/>
    <property type="match status" value="1"/>
</dbReference>
<evidence type="ECO:0000256" key="2">
    <source>
        <dbReference type="ARBA" id="ARBA00012755"/>
    </source>
</evidence>
<dbReference type="InterPro" id="IPR013785">
    <property type="entry name" value="Aldolase_TIM"/>
</dbReference>
<sequence length="261" mass="28576">MAFTTLALTGIALAATLGQAVANLPANAKFDYQIGDPYTPAPDVRVVTRDRTASPVPGLFNICYINAFQTQDTEKTFWNDPSRVDLILLKKNGKQFEDPDWEGEFFLDTSTDAKRQRIATILNGWIDGCASKGFQGIEPDNLDTYTRSNGLLTKADNLALAQLFVSHAHSLGLAVAQKNTAELGTEGRDTAGFDFAVAEECQQFDECDEYTEAYGAEMLEIEYKQAQFNAACTARGGSISVIFRDVDVVAQGDKGYKYSEC</sequence>
<evidence type="ECO:0000256" key="1">
    <source>
        <dbReference type="ARBA" id="ARBA00001255"/>
    </source>
</evidence>
<keyword evidence="3" id="KW-0732">Signal</keyword>
<protein>
    <recommendedName>
        <fullName evidence="2">alpha-galactosidase</fullName>
        <ecNumber evidence="2">3.2.1.22</ecNumber>
    </recommendedName>
</protein>
<reference evidence="5 6" key="1">
    <citation type="journal article" date="2016" name="Mol. Biol. Evol.">
        <title>Comparative Genomics of Early-Diverging Mushroom-Forming Fungi Provides Insights into the Origins of Lignocellulose Decay Capabilities.</title>
        <authorList>
            <person name="Nagy L.G."/>
            <person name="Riley R."/>
            <person name="Tritt A."/>
            <person name="Adam C."/>
            <person name="Daum C."/>
            <person name="Floudas D."/>
            <person name="Sun H."/>
            <person name="Yadav J.S."/>
            <person name="Pangilinan J."/>
            <person name="Larsson K.H."/>
            <person name="Matsuura K."/>
            <person name="Barry K."/>
            <person name="Labutti K."/>
            <person name="Kuo R."/>
            <person name="Ohm R.A."/>
            <person name="Bhattacharya S.S."/>
            <person name="Shirouzu T."/>
            <person name="Yoshinaga Y."/>
            <person name="Martin F.M."/>
            <person name="Grigoriev I.V."/>
            <person name="Hibbett D.S."/>
        </authorList>
    </citation>
    <scope>NUCLEOTIDE SEQUENCE [LARGE SCALE GENOMIC DNA]</scope>
    <source>
        <strain evidence="5 6">HHB12029</strain>
    </source>
</reference>
<feature type="chain" id="PRO_5007856689" description="alpha-galactosidase" evidence="3">
    <location>
        <begin position="23"/>
        <end position="261"/>
    </location>
</feature>
<evidence type="ECO:0000259" key="4">
    <source>
        <dbReference type="Pfam" id="PF03537"/>
    </source>
</evidence>
<name>A0A165DMS0_EXIGL</name>
<dbReference type="OrthoDB" id="2108802at2759"/>
<dbReference type="AlphaFoldDB" id="A0A165DMS0"/>
<keyword evidence="6" id="KW-1185">Reference proteome</keyword>
<evidence type="ECO:0000313" key="5">
    <source>
        <dbReference type="EMBL" id="KZV84930.1"/>
    </source>
</evidence>
<feature type="domain" description="Glycoside-hydrolase family GH114 TIM-barrel" evidence="4">
    <location>
        <begin position="29"/>
        <end position="250"/>
    </location>
</feature>
<dbReference type="PANTHER" id="PTHR35273">
    <property type="entry name" value="ALPHA-1,4 POLYGALACTOSAMINIDASE, PUTATIVE (AFU_ORTHOLOGUE AFUA_3G07890)-RELATED"/>
    <property type="match status" value="1"/>
</dbReference>
<dbReference type="EC" id="3.2.1.22" evidence="2"/>
<evidence type="ECO:0000313" key="6">
    <source>
        <dbReference type="Proteomes" id="UP000077266"/>
    </source>
</evidence>
<accession>A0A165DMS0</accession>
<dbReference type="InParanoid" id="A0A165DMS0"/>
<dbReference type="InterPro" id="IPR017853">
    <property type="entry name" value="GH"/>
</dbReference>
<evidence type="ECO:0000256" key="3">
    <source>
        <dbReference type="SAM" id="SignalP"/>
    </source>
</evidence>
<dbReference type="Pfam" id="PF03537">
    <property type="entry name" value="Glyco_hydro_114"/>
    <property type="match status" value="1"/>
</dbReference>
<dbReference type="Proteomes" id="UP000077266">
    <property type="component" value="Unassembled WGS sequence"/>
</dbReference>
<comment type="catalytic activity">
    <reaction evidence="1">
        <text>Hydrolysis of terminal, non-reducing alpha-D-galactose residues in alpha-D-galactosides, including galactose oligosaccharides, galactomannans and galactolipids.</text>
        <dbReference type="EC" id="3.2.1.22"/>
    </reaction>
</comment>
<feature type="signal peptide" evidence="3">
    <location>
        <begin position="1"/>
        <end position="22"/>
    </location>
</feature>
<organism evidence="5 6">
    <name type="scientific">Exidia glandulosa HHB12029</name>
    <dbReference type="NCBI Taxonomy" id="1314781"/>
    <lineage>
        <taxon>Eukaryota</taxon>
        <taxon>Fungi</taxon>
        <taxon>Dikarya</taxon>
        <taxon>Basidiomycota</taxon>
        <taxon>Agaricomycotina</taxon>
        <taxon>Agaricomycetes</taxon>
        <taxon>Auriculariales</taxon>
        <taxon>Exidiaceae</taxon>
        <taxon>Exidia</taxon>
    </lineage>
</organism>
<dbReference type="PANTHER" id="PTHR35273:SF2">
    <property type="entry name" value="ALPHA-GALACTOSIDASE"/>
    <property type="match status" value="1"/>
</dbReference>
<dbReference type="EMBL" id="KV426206">
    <property type="protein sequence ID" value="KZV84930.1"/>
    <property type="molecule type" value="Genomic_DNA"/>
</dbReference>
<dbReference type="GO" id="GO:0004557">
    <property type="term" value="F:alpha-galactosidase activity"/>
    <property type="evidence" value="ECO:0007669"/>
    <property type="project" value="UniProtKB-EC"/>
</dbReference>
<dbReference type="STRING" id="1314781.A0A165DMS0"/>
<dbReference type="InterPro" id="IPR004352">
    <property type="entry name" value="GH114_TIM-barrel"/>
</dbReference>
<keyword evidence="5" id="KW-0378">Hydrolase</keyword>
<gene>
    <name evidence="5" type="ORF">EXIGLDRAFT_682331</name>
</gene>